<evidence type="ECO:0000313" key="2">
    <source>
        <dbReference type="EMBL" id="KOG68499.1"/>
    </source>
</evidence>
<dbReference type="InterPro" id="IPR020845">
    <property type="entry name" value="AMP-binding_CS"/>
</dbReference>
<dbReference type="Gene3D" id="3.40.50.12780">
    <property type="entry name" value="N-terminal domain of ligase-like"/>
    <property type="match status" value="1"/>
</dbReference>
<feature type="non-terminal residue" evidence="2">
    <location>
        <position position="148"/>
    </location>
</feature>
<dbReference type="Pfam" id="PF00501">
    <property type="entry name" value="AMP-binding"/>
    <property type="match status" value="1"/>
</dbReference>
<dbReference type="PROSITE" id="PS00455">
    <property type="entry name" value="AMP_BINDING"/>
    <property type="match status" value="1"/>
</dbReference>
<feature type="non-terminal residue" evidence="2">
    <location>
        <position position="1"/>
    </location>
</feature>
<feature type="domain" description="AMP-dependent synthetase/ligase" evidence="1">
    <location>
        <begin position="32"/>
        <end position="137"/>
    </location>
</feature>
<gene>
    <name evidence="2" type="ORF">ADK38_41110</name>
</gene>
<keyword evidence="3" id="KW-1185">Reference proteome</keyword>
<dbReference type="SUPFAM" id="SSF56801">
    <property type="entry name" value="Acetyl-CoA synthetase-like"/>
    <property type="match status" value="1"/>
</dbReference>
<comment type="caution">
    <text evidence="2">The sequence shown here is derived from an EMBL/GenBank/DDBJ whole genome shotgun (WGS) entry which is preliminary data.</text>
</comment>
<evidence type="ECO:0000259" key="1">
    <source>
        <dbReference type="Pfam" id="PF00501"/>
    </source>
</evidence>
<proteinExistence type="predicted"/>
<evidence type="ECO:0000313" key="3">
    <source>
        <dbReference type="Proteomes" id="UP000037020"/>
    </source>
</evidence>
<dbReference type="EMBL" id="LGUT01003949">
    <property type="protein sequence ID" value="KOG68499.1"/>
    <property type="molecule type" value="Genomic_DNA"/>
</dbReference>
<organism evidence="2 3">
    <name type="scientific">Streptomyces varsoviensis</name>
    <dbReference type="NCBI Taxonomy" id="67373"/>
    <lineage>
        <taxon>Bacteria</taxon>
        <taxon>Bacillati</taxon>
        <taxon>Actinomycetota</taxon>
        <taxon>Actinomycetes</taxon>
        <taxon>Kitasatosporales</taxon>
        <taxon>Streptomycetaceae</taxon>
        <taxon>Streptomyces</taxon>
    </lineage>
</organism>
<sequence length="148" mass="15402">AHMLADSRPVLTLTEEEIGSLVSDGVSDDDLGRVPAQSHAAYMIYTSGSTGVPKGVVVEHRSLGAYLLRAREAYGEAVAGVSLVHSPLAFDLTVTALYTPLVSGGCVRLAELDEGAARGARPTFMKGTPSHLSILEALPEEVSPSGTL</sequence>
<accession>A0ABR5IUM1</accession>
<reference evidence="2 3" key="1">
    <citation type="submission" date="2015-07" db="EMBL/GenBank/DDBJ databases">
        <authorList>
            <person name="Ju K.-S."/>
            <person name="Doroghazi J.R."/>
            <person name="Metcalf W.W."/>
        </authorList>
    </citation>
    <scope>NUCLEOTIDE SEQUENCE [LARGE SCALE GENOMIC DNA]</scope>
    <source>
        <strain evidence="2 3">NRRL B-3589</strain>
    </source>
</reference>
<dbReference type="InterPro" id="IPR000873">
    <property type="entry name" value="AMP-dep_synth/lig_dom"/>
</dbReference>
<name>A0ABR5IUM1_9ACTN</name>
<dbReference type="PANTHER" id="PTHR45527">
    <property type="entry name" value="NONRIBOSOMAL PEPTIDE SYNTHETASE"/>
    <property type="match status" value="1"/>
</dbReference>
<dbReference type="Proteomes" id="UP000037020">
    <property type="component" value="Unassembled WGS sequence"/>
</dbReference>
<dbReference type="InterPro" id="IPR042099">
    <property type="entry name" value="ANL_N_sf"/>
</dbReference>
<dbReference type="PANTHER" id="PTHR45527:SF1">
    <property type="entry name" value="FATTY ACID SYNTHASE"/>
    <property type="match status" value="1"/>
</dbReference>
<protein>
    <recommendedName>
        <fullName evidence="1">AMP-dependent synthetase/ligase domain-containing protein</fullName>
    </recommendedName>
</protein>